<evidence type="ECO:0000256" key="1">
    <source>
        <dbReference type="SAM" id="MobiDB-lite"/>
    </source>
</evidence>
<gene>
    <name evidence="2" type="ORF">B0T17DRAFT_190354</name>
</gene>
<organism evidence="2 3">
    <name type="scientific">Bombardia bombarda</name>
    <dbReference type="NCBI Taxonomy" id="252184"/>
    <lineage>
        <taxon>Eukaryota</taxon>
        <taxon>Fungi</taxon>
        <taxon>Dikarya</taxon>
        <taxon>Ascomycota</taxon>
        <taxon>Pezizomycotina</taxon>
        <taxon>Sordariomycetes</taxon>
        <taxon>Sordariomycetidae</taxon>
        <taxon>Sordariales</taxon>
        <taxon>Lasiosphaeriaceae</taxon>
        <taxon>Bombardia</taxon>
    </lineage>
</organism>
<protein>
    <submittedName>
        <fullName evidence="2">Uncharacterized protein</fullName>
    </submittedName>
</protein>
<evidence type="ECO:0000313" key="2">
    <source>
        <dbReference type="EMBL" id="KAK0629567.1"/>
    </source>
</evidence>
<feature type="compositionally biased region" description="Low complexity" evidence="1">
    <location>
        <begin position="99"/>
        <end position="115"/>
    </location>
</feature>
<keyword evidence="3" id="KW-1185">Reference proteome</keyword>
<feature type="region of interest" description="Disordered" evidence="1">
    <location>
        <begin position="56"/>
        <end position="166"/>
    </location>
</feature>
<feature type="region of interest" description="Disordered" evidence="1">
    <location>
        <begin position="222"/>
        <end position="257"/>
    </location>
</feature>
<evidence type="ECO:0000313" key="3">
    <source>
        <dbReference type="Proteomes" id="UP001174934"/>
    </source>
</evidence>
<reference evidence="2" key="1">
    <citation type="submission" date="2023-06" db="EMBL/GenBank/DDBJ databases">
        <title>Genome-scale phylogeny and comparative genomics of the fungal order Sordariales.</title>
        <authorList>
            <consortium name="Lawrence Berkeley National Laboratory"/>
            <person name="Hensen N."/>
            <person name="Bonometti L."/>
            <person name="Westerberg I."/>
            <person name="Brannstrom I.O."/>
            <person name="Guillou S."/>
            <person name="Cros-Aarteil S."/>
            <person name="Calhoun S."/>
            <person name="Haridas S."/>
            <person name="Kuo A."/>
            <person name="Mondo S."/>
            <person name="Pangilinan J."/>
            <person name="Riley R."/>
            <person name="LaButti K."/>
            <person name="Andreopoulos B."/>
            <person name="Lipzen A."/>
            <person name="Chen C."/>
            <person name="Yanf M."/>
            <person name="Daum C."/>
            <person name="Ng V."/>
            <person name="Clum A."/>
            <person name="Steindorff A."/>
            <person name="Ohm R."/>
            <person name="Martin F."/>
            <person name="Silar P."/>
            <person name="Natvig D."/>
            <person name="Lalanne C."/>
            <person name="Gautier V."/>
            <person name="Ament-velasquez S.L."/>
            <person name="Kruys A."/>
            <person name="Hutchinson M.I."/>
            <person name="Powell A.J."/>
            <person name="Barry K."/>
            <person name="Miller A.N."/>
            <person name="Grigoriev I.V."/>
            <person name="Debuchy R."/>
            <person name="Gladieux P."/>
            <person name="Thoren M.H."/>
            <person name="Johannesson H."/>
        </authorList>
    </citation>
    <scope>NUCLEOTIDE SEQUENCE</scope>
    <source>
        <strain evidence="2">SMH3391-2</strain>
    </source>
</reference>
<dbReference type="EMBL" id="JAULSR010000002">
    <property type="protein sequence ID" value="KAK0629567.1"/>
    <property type="molecule type" value="Genomic_DNA"/>
</dbReference>
<proteinExistence type="predicted"/>
<comment type="caution">
    <text evidence="2">The sequence shown here is derived from an EMBL/GenBank/DDBJ whole genome shotgun (WGS) entry which is preliminary data.</text>
</comment>
<dbReference type="AlphaFoldDB" id="A0AA39X917"/>
<dbReference type="Proteomes" id="UP001174934">
    <property type="component" value="Unassembled WGS sequence"/>
</dbReference>
<sequence>MPSKTHTHTHHRARSSIDRVFDLLADLQENQIAVLLDDLNHTTTSNVPVSQAIALFEPGSPKKHKRALERSSSPVRTLHAELQRRHSKRMSSAPEPLQRPRSSSHSSSPRQSMSLEPSIPETPPFSQDMSFDRPARPSLTLSLPDAPLERPKTATDQTKPAKPRSYKRISRPYLSPSETAELQELLLAYLYDDHPVSATTTATSSPATPDALPSRFSPFSRMRIPTEPEPDTPALGLLEPSPTRLPQPRFTFRRAGEPTESMSGIFEVLSSH</sequence>
<accession>A0AA39X917</accession>
<name>A0AA39X917_9PEZI</name>